<evidence type="ECO:0000256" key="1">
    <source>
        <dbReference type="SAM" id="Phobius"/>
    </source>
</evidence>
<evidence type="ECO:0000313" key="2">
    <source>
        <dbReference type="EMBL" id="TFF36497.1"/>
    </source>
</evidence>
<reference evidence="2 3" key="1">
    <citation type="journal article" date="2017" name="Int. J. Syst. Evol. Microbiol.">
        <title>Mucilaginibacterpsychrotolerans sp. nov., isolated from peatlands.</title>
        <authorList>
            <person name="Deng Y."/>
            <person name="Shen L."/>
            <person name="Xu B."/>
            <person name="Liu Y."/>
            <person name="Gu Z."/>
            <person name="Liu H."/>
            <person name="Zhou Y."/>
        </authorList>
    </citation>
    <scope>NUCLEOTIDE SEQUENCE [LARGE SCALE GENOMIC DNA]</scope>
    <source>
        <strain evidence="2 3">NH7-4</strain>
    </source>
</reference>
<evidence type="ECO:0000313" key="3">
    <source>
        <dbReference type="Proteomes" id="UP000297540"/>
    </source>
</evidence>
<feature type="transmembrane region" description="Helical" evidence="1">
    <location>
        <begin position="6"/>
        <end position="25"/>
    </location>
</feature>
<comment type="caution">
    <text evidence="2">The sequence shown here is derived from an EMBL/GenBank/DDBJ whole genome shotgun (WGS) entry which is preliminary data.</text>
</comment>
<dbReference type="AlphaFoldDB" id="A0A4Y8SD16"/>
<sequence length="207" mass="23617">MQIRHLPFVGIFVLMSFLLLVAVSMTDRTCDALNYYRINRDFLGDIDAQFLAVGLFAGGVAVYYLITRLFKWDNEIFKYAYWGLLPLLVFHGAILTVSHNLKVGATERSICNKTTRAKKSGGMVSTNLTLKEYLYLQPNRREFPNLPPTSKNITIWFNGGDFIGDYTLQLTFTCSVKETIGKNERWTVKNINKAVGTKTVSYLDFDR</sequence>
<accession>A0A4Y8SD16</accession>
<keyword evidence="3" id="KW-1185">Reference proteome</keyword>
<gene>
    <name evidence="2" type="ORF">E2R66_15170</name>
</gene>
<keyword evidence="1" id="KW-1133">Transmembrane helix</keyword>
<protein>
    <submittedName>
        <fullName evidence="2">Uncharacterized protein</fullName>
    </submittedName>
</protein>
<dbReference type="Proteomes" id="UP000297540">
    <property type="component" value="Unassembled WGS sequence"/>
</dbReference>
<organism evidence="2 3">
    <name type="scientific">Mucilaginibacter psychrotolerans</name>
    <dbReference type="NCBI Taxonomy" id="1524096"/>
    <lineage>
        <taxon>Bacteria</taxon>
        <taxon>Pseudomonadati</taxon>
        <taxon>Bacteroidota</taxon>
        <taxon>Sphingobacteriia</taxon>
        <taxon>Sphingobacteriales</taxon>
        <taxon>Sphingobacteriaceae</taxon>
        <taxon>Mucilaginibacter</taxon>
    </lineage>
</organism>
<keyword evidence="1" id="KW-0472">Membrane</keyword>
<feature type="transmembrane region" description="Helical" evidence="1">
    <location>
        <begin position="46"/>
        <end position="67"/>
    </location>
</feature>
<name>A0A4Y8SD16_9SPHI</name>
<feature type="transmembrane region" description="Helical" evidence="1">
    <location>
        <begin position="79"/>
        <end position="98"/>
    </location>
</feature>
<proteinExistence type="predicted"/>
<dbReference type="EMBL" id="SOZE01000015">
    <property type="protein sequence ID" value="TFF36497.1"/>
    <property type="molecule type" value="Genomic_DNA"/>
</dbReference>
<keyword evidence="1" id="KW-0812">Transmembrane</keyword>